<protein>
    <submittedName>
        <fullName evidence="1">Uncharacterized protein</fullName>
    </submittedName>
</protein>
<name>A0A9D3YJX6_DREPO</name>
<sequence>MYFNVIDEKDYDERVIESARMIGEEKDDEPRIVIVKLKYSNQKFEIFNHRDALRKKGTRVSNDLSFLQRQQIKKAKRCGLEAYFMDGKLVTFKPEENACKSRVCKRAVRYGDR</sequence>
<organism evidence="1 2">
    <name type="scientific">Dreissena polymorpha</name>
    <name type="common">Zebra mussel</name>
    <name type="synonym">Mytilus polymorpha</name>
    <dbReference type="NCBI Taxonomy" id="45954"/>
    <lineage>
        <taxon>Eukaryota</taxon>
        <taxon>Metazoa</taxon>
        <taxon>Spiralia</taxon>
        <taxon>Lophotrochozoa</taxon>
        <taxon>Mollusca</taxon>
        <taxon>Bivalvia</taxon>
        <taxon>Autobranchia</taxon>
        <taxon>Heteroconchia</taxon>
        <taxon>Euheterodonta</taxon>
        <taxon>Imparidentia</taxon>
        <taxon>Neoheterodontei</taxon>
        <taxon>Myida</taxon>
        <taxon>Dreissenoidea</taxon>
        <taxon>Dreissenidae</taxon>
        <taxon>Dreissena</taxon>
    </lineage>
</organism>
<dbReference type="Proteomes" id="UP000828390">
    <property type="component" value="Unassembled WGS sequence"/>
</dbReference>
<evidence type="ECO:0000313" key="1">
    <source>
        <dbReference type="EMBL" id="KAH3700164.1"/>
    </source>
</evidence>
<comment type="caution">
    <text evidence="1">The sequence shown here is derived from an EMBL/GenBank/DDBJ whole genome shotgun (WGS) entry which is preliminary data.</text>
</comment>
<dbReference type="EMBL" id="JAIWYP010000015">
    <property type="protein sequence ID" value="KAH3700164.1"/>
    <property type="molecule type" value="Genomic_DNA"/>
</dbReference>
<proteinExistence type="predicted"/>
<reference evidence="1" key="1">
    <citation type="journal article" date="2019" name="bioRxiv">
        <title>The Genome of the Zebra Mussel, Dreissena polymorpha: A Resource for Invasive Species Research.</title>
        <authorList>
            <person name="McCartney M.A."/>
            <person name="Auch B."/>
            <person name="Kono T."/>
            <person name="Mallez S."/>
            <person name="Zhang Y."/>
            <person name="Obille A."/>
            <person name="Becker A."/>
            <person name="Abrahante J.E."/>
            <person name="Garbe J."/>
            <person name="Badalamenti J.P."/>
            <person name="Herman A."/>
            <person name="Mangelson H."/>
            <person name="Liachko I."/>
            <person name="Sullivan S."/>
            <person name="Sone E.D."/>
            <person name="Koren S."/>
            <person name="Silverstein K.A.T."/>
            <person name="Beckman K.B."/>
            <person name="Gohl D.M."/>
        </authorList>
    </citation>
    <scope>NUCLEOTIDE SEQUENCE</scope>
    <source>
        <strain evidence="1">Duluth1</strain>
        <tissue evidence="1">Whole animal</tissue>
    </source>
</reference>
<gene>
    <name evidence="1" type="ORF">DPMN_075135</name>
</gene>
<reference evidence="1" key="2">
    <citation type="submission" date="2020-11" db="EMBL/GenBank/DDBJ databases">
        <authorList>
            <person name="McCartney M.A."/>
            <person name="Auch B."/>
            <person name="Kono T."/>
            <person name="Mallez S."/>
            <person name="Becker A."/>
            <person name="Gohl D.M."/>
            <person name="Silverstein K.A.T."/>
            <person name="Koren S."/>
            <person name="Bechman K.B."/>
            <person name="Herman A."/>
            <person name="Abrahante J.E."/>
            <person name="Garbe J."/>
        </authorList>
    </citation>
    <scope>NUCLEOTIDE SEQUENCE</scope>
    <source>
        <strain evidence="1">Duluth1</strain>
        <tissue evidence="1">Whole animal</tissue>
    </source>
</reference>
<accession>A0A9D3YJX6</accession>
<keyword evidence="2" id="KW-1185">Reference proteome</keyword>
<dbReference type="AlphaFoldDB" id="A0A9D3YJX6"/>
<evidence type="ECO:0000313" key="2">
    <source>
        <dbReference type="Proteomes" id="UP000828390"/>
    </source>
</evidence>